<dbReference type="Proteomes" id="UP000307943">
    <property type="component" value="Unassembled WGS sequence"/>
</dbReference>
<dbReference type="AlphaFoldDB" id="A0A5C4TC42"/>
<dbReference type="Pfam" id="PF07729">
    <property type="entry name" value="FCD"/>
    <property type="match status" value="1"/>
</dbReference>
<keyword evidence="2" id="KW-0238">DNA-binding</keyword>
<dbReference type="SMART" id="SM00345">
    <property type="entry name" value="HTH_GNTR"/>
    <property type="match status" value="1"/>
</dbReference>
<dbReference type="GO" id="GO:0003700">
    <property type="term" value="F:DNA-binding transcription factor activity"/>
    <property type="evidence" value="ECO:0007669"/>
    <property type="project" value="InterPro"/>
</dbReference>
<dbReference type="InterPro" id="IPR008920">
    <property type="entry name" value="TF_FadR/GntR_C"/>
</dbReference>
<dbReference type="InterPro" id="IPR011711">
    <property type="entry name" value="GntR_C"/>
</dbReference>
<proteinExistence type="predicted"/>
<accession>A0A5C4TC42</accession>
<dbReference type="Gene3D" id="1.10.10.10">
    <property type="entry name" value="Winged helix-like DNA-binding domain superfamily/Winged helix DNA-binding domain"/>
    <property type="match status" value="1"/>
</dbReference>
<evidence type="ECO:0000313" key="6">
    <source>
        <dbReference type="Proteomes" id="UP000307943"/>
    </source>
</evidence>
<dbReference type="Gene3D" id="1.20.120.530">
    <property type="entry name" value="GntR ligand-binding domain-like"/>
    <property type="match status" value="1"/>
</dbReference>
<dbReference type="EMBL" id="VDCQ01000014">
    <property type="protein sequence ID" value="TNJ66029.1"/>
    <property type="molecule type" value="Genomic_DNA"/>
</dbReference>
<dbReference type="CDD" id="cd07377">
    <property type="entry name" value="WHTH_GntR"/>
    <property type="match status" value="1"/>
</dbReference>
<dbReference type="SUPFAM" id="SSF46785">
    <property type="entry name" value="Winged helix' DNA-binding domain"/>
    <property type="match status" value="1"/>
</dbReference>
<dbReference type="InterPro" id="IPR000485">
    <property type="entry name" value="AsnC-type_HTH_dom"/>
</dbReference>
<dbReference type="PANTHER" id="PTHR43537:SF24">
    <property type="entry name" value="GLUCONATE OPERON TRANSCRIPTIONAL REPRESSOR"/>
    <property type="match status" value="1"/>
</dbReference>
<organism evidence="5 6">
    <name type="scientific">Paenibacillus hemerocallicola</name>
    <dbReference type="NCBI Taxonomy" id="1172614"/>
    <lineage>
        <taxon>Bacteria</taxon>
        <taxon>Bacillati</taxon>
        <taxon>Bacillota</taxon>
        <taxon>Bacilli</taxon>
        <taxon>Bacillales</taxon>
        <taxon>Paenibacillaceae</taxon>
        <taxon>Paenibacillus</taxon>
    </lineage>
</organism>
<dbReference type="PANTHER" id="PTHR43537">
    <property type="entry name" value="TRANSCRIPTIONAL REGULATOR, GNTR FAMILY"/>
    <property type="match status" value="1"/>
</dbReference>
<feature type="domain" description="HTH gntR-type" evidence="4">
    <location>
        <begin position="54"/>
        <end position="121"/>
    </location>
</feature>
<keyword evidence="6" id="KW-1185">Reference proteome</keyword>
<evidence type="ECO:0000256" key="2">
    <source>
        <dbReference type="ARBA" id="ARBA00023125"/>
    </source>
</evidence>
<evidence type="ECO:0000313" key="5">
    <source>
        <dbReference type="EMBL" id="TNJ66029.1"/>
    </source>
</evidence>
<dbReference type="PRINTS" id="PR00033">
    <property type="entry name" value="HTHASNC"/>
</dbReference>
<evidence type="ECO:0000259" key="4">
    <source>
        <dbReference type="PROSITE" id="PS50949"/>
    </source>
</evidence>
<name>A0A5C4TC42_9BACL</name>
<evidence type="ECO:0000256" key="3">
    <source>
        <dbReference type="ARBA" id="ARBA00023163"/>
    </source>
</evidence>
<dbReference type="InterPro" id="IPR036390">
    <property type="entry name" value="WH_DNA-bd_sf"/>
</dbReference>
<sequence>MMDSRSSKRRQRRLAFTDRAVHVLLYANYAVVQKKDVVFMEETIEKANHLFQRQNVSEELIKMIKKQILAGELNPGDRIVETKLARQLGLSQSPIREALRQLQGEGIIKIVPNKGPSVVALEMKDIFEVYSIRSMLEGLAMRMAVHNATDEEIDELERFYESMKAKLHDDSVPYLLEDSLQIHETIIRLSNHSRLHKMYQSITFQVALVNRMLGVRSSKEQEVEEHGELITALKKRDPDEAEHIMRKHIYRSYCHFVERHERKTEKDKFGENMWY</sequence>
<dbReference type="SMART" id="SM00895">
    <property type="entry name" value="FCD"/>
    <property type="match status" value="1"/>
</dbReference>
<protein>
    <submittedName>
        <fullName evidence="5">GntR family transcriptional regulator</fullName>
    </submittedName>
</protein>
<dbReference type="OrthoDB" id="574518at2"/>
<dbReference type="Pfam" id="PF00392">
    <property type="entry name" value="GntR"/>
    <property type="match status" value="1"/>
</dbReference>
<dbReference type="SUPFAM" id="SSF48008">
    <property type="entry name" value="GntR ligand-binding domain-like"/>
    <property type="match status" value="1"/>
</dbReference>
<evidence type="ECO:0000256" key="1">
    <source>
        <dbReference type="ARBA" id="ARBA00023015"/>
    </source>
</evidence>
<dbReference type="GO" id="GO:0043565">
    <property type="term" value="F:sequence-specific DNA binding"/>
    <property type="evidence" value="ECO:0007669"/>
    <property type="project" value="InterPro"/>
</dbReference>
<dbReference type="PROSITE" id="PS50949">
    <property type="entry name" value="HTH_GNTR"/>
    <property type="match status" value="1"/>
</dbReference>
<keyword evidence="1" id="KW-0805">Transcription regulation</keyword>
<reference evidence="5 6" key="1">
    <citation type="submission" date="2019-05" db="EMBL/GenBank/DDBJ databases">
        <title>We sequenced the genome of Paenibacillus hemerocallicola KCTC 33185 for further insight into its adaptation and study the phylogeny of Paenibacillus.</title>
        <authorList>
            <person name="Narsing Rao M.P."/>
        </authorList>
    </citation>
    <scope>NUCLEOTIDE SEQUENCE [LARGE SCALE GENOMIC DNA]</scope>
    <source>
        <strain evidence="5 6">KCTC 33185</strain>
    </source>
</reference>
<gene>
    <name evidence="5" type="ORF">FE784_12710</name>
</gene>
<dbReference type="InterPro" id="IPR036388">
    <property type="entry name" value="WH-like_DNA-bd_sf"/>
</dbReference>
<keyword evidence="3" id="KW-0804">Transcription</keyword>
<dbReference type="InterPro" id="IPR000524">
    <property type="entry name" value="Tscrpt_reg_HTH_GntR"/>
</dbReference>
<comment type="caution">
    <text evidence="5">The sequence shown here is derived from an EMBL/GenBank/DDBJ whole genome shotgun (WGS) entry which is preliminary data.</text>
</comment>